<dbReference type="Gene3D" id="2.20.28.10">
    <property type="match status" value="1"/>
</dbReference>
<dbReference type="AlphaFoldDB" id="A0A6G8Q0T9"/>
<dbReference type="RefSeq" id="WP_166397759.1">
    <property type="nucleotide sequence ID" value="NZ_CP045121.1"/>
</dbReference>
<reference evidence="2 3" key="1">
    <citation type="submission" date="2019-10" db="EMBL/GenBank/DDBJ databases">
        <title>Rubrobacter sp nov SCSIO 52915 isolated from a deep-sea sediment in the South China Sea.</title>
        <authorList>
            <person name="Chen R.W."/>
        </authorList>
    </citation>
    <scope>NUCLEOTIDE SEQUENCE [LARGE SCALE GENOMIC DNA]</scope>
    <source>
        <strain evidence="2 3">SCSIO 52915</strain>
    </source>
</reference>
<gene>
    <name evidence="2" type="ORF">GBA65_17900</name>
</gene>
<dbReference type="InterPro" id="IPR013429">
    <property type="entry name" value="Regulatory_FmdB_Zinc_ribbon"/>
</dbReference>
<dbReference type="SMART" id="SM00834">
    <property type="entry name" value="CxxC_CXXC_SSSS"/>
    <property type="match status" value="1"/>
</dbReference>
<evidence type="ECO:0000313" key="3">
    <source>
        <dbReference type="Proteomes" id="UP000502706"/>
    </source>
</evidence>
<sequence>MALYEYKCSDCAEQFDLMRPMSAADEPAECPECGGAESRRLISSFASVTPGASAMNTNPMMDARIASGNAASRGGCCGGSCCG</sequence>
<dbReference type="Pfam" id="PF09723">
    <property type="entry name" value="Zn_ribbon_8"/>
    <property type="match status" value="1"/>
</dbReference>
<dbReference type="NCBIfam" id="TIGR02605">
    <property type="entry name" value="CxxC_CxxC_SSSS"/>
    <property type="match status" value="1"/>
</dbReference>
<dbReference type="EMBL" id="CP045121">
    <property type="protein sequence ID" value="QIN80082.1"/>
    <property type="molecule type" value="Genomic_DNA"/>
</dbReference>
<feature type="domain" description="Putative regulatory protein FmdB zinc ribbon" evidence="1">
    <location>
        <begin position="1"/>
        <end position="43"/>
    </location>
</feature>
<dbReference type="KEGG" id="rmar:GBA65_17900"/>
<name>A0A6G8Q0T9_9ACTN</name>
<accession>A0A6G8Q0T9</accession>
<proteinExistence type="predicted"/>
<evidence type="ECO:0000259" key="1">
    <source>
        <dbReference type="SMART" id="SM00834"/>
    </source>
</evidence>
<evidence type="ECO:0000313" key="2">
    <source>
        <dbReference type="EMBL" id="QIN80082.1"/>
    </source>
</evidence>
<dbReference type="Proteomes" id="UP000502706">
    <property type="component" value="Chromosome"/>
</dbReference>
<organism evidence="2 3">
    <name type="scientific">Rubrobacter marinus</name>
    <dbReference type="NCBI Taxonomy" id="2653852"/>
    <lineage>
        <taxon>Bacteria</taxon>
        <taxon>Bacillati</taxon>
        <taxon>Actinomycetota</taxon>
        <taxon>Rubrobacteria</taxon>
        <taxon>Rubrobacterales</taxon>
        <taxon>Rubrobacteraceae</taxon>
        <taxon>Rubrobacter</taxon>
    </lineage>
</organism>
<keyword evidence="3" id="KW-1185">Reference proteome</keyword>
<protein>
    <submittedName>
        <fullName evidence="2">Zinc ribbon domain-containing protein</fullName>
    </submittedName>
</protein>